<dbReference type="InterPro" id="IPR007197">
    <property type="entry name" value="rSAM"/>
</dbReference>
<keyword evidence="5" id="KW-0949">S-adenosyl-L-methionine</keyword>
<dbReference type="GO" id="GO:0035599">
    <property type="term" value="F:aspartic acid methylthiotransferase activity"/>
    <property type="evidence" value="ECO:0007669"/>
    <property type="project" value="TreeGrafter"/>
</dbReference>
<evidence type="ECO:0000256" key="4">
    <source>
        <dbReference type="ARBA" id="ARBA00022679"/>
    </source>
</evidence>
<keyword evidence="6" id="KW-0479">Metal-binding</keyword>
<comment type="cofactor">
    <cofactor evidence="1">
        <name>[4Fe-4S] cluster</name>
        <dbReference type="ChEBI" id="CHEBI:49883"/>
    </cofactor>
</comment>
<dbReference type="NCBIfam" id="TIGR00089">
    <property type="entry name" value="MiaB/RimO family radical SAM methylthiotransferase"/>
    <property type="match status" value="1"/>
</dbReference>
<protein>
    <submittedName>
        <fullName evidence="11">Uncharacterized protein</fullName>
    </submittedName>
</protein>
<dbReference type="GO" id="GO:0005829">
    <property type="term" value="C:cytosol"/>
    <property type="evidence" value="ECO:0007669"/>
    <property type="project" value="TreeGrafter"/>
</dbReference>
<dbReference type="Pfam" id="PF04055">
    <property type="entry name" value="Radical_SAM"/>
    <property type="match status" value="1"/>
</dbReference>
<dbReference type="RefSeq" id="WP_044347703.1">
    <property type="nucleotide sequence ID" value="NZ_AZAC01000010.1"/>
</dbReference>
<dbReference type="GO" id="GO:0051539">
    <property type="term" value="F:4 iron, 4 sulfur cluster binding"/>
    <property type="evidence" value="ECO:0007669"/>
    <property type="project" value="UniProtKB-KW"/>
</dbReference>
<dbReference type="Gene3D" id="3.80.30.20">
    <property type="entry name" value="tm_1862 like domain"/>
    <property type="match status" value="1"/>
</dbReference>
<dbReference type="GO" id="GO:0006400">
    <property type="term" value="P:tRNA modification"/>
    <property type="evidence" value="ECO:0007669"/>
    <property type="project" value="InterPro"/>
</dbReference>
<feature type="domain" description="Radical SAM core" evidence="10">
    <location>
        <begin position="149"/>
        <end position="379"/>
    </location>
</feature>
<evidence type="ECO:0000256" key="5">
    <source>
        <dbReference type="ARBA" id="ARBA00022691"/>
    </source>
</evidence>
<evidence type="ECO:0000259" key="10">
    <source>
        <dbReference type="PROSITE" id="PS51918"/>
    </source>
</evidence>
<dbReference type="InterPro" id="IPR023404">
    <property type="entry name" value="rSAM_horseshoe"/>
</dbReference>
<dbReference type="PATRIC" id="fig|1429043.3.peg.1605"/>
<comment type="caution">
    <text evidence="11">The sequence shown here is derived from an EMBL/GenBank/DDBJ whole genome shotgun (WGS) entry which is preliminary data.</text>
</comment>
<dbReference type="PROSITE" id="PS51918">
    <property type="entry name" value="RADICAL_SAM"/>
    <property type="match status" value="1"/>
</dbReference>
<dbReference type="Proteomes" id="UP000032233">
    <property type="component" value="Unassembled WGS sequence"/>
</dbReference>
<dbReference type="STRING" id="1429043.X474_07530"/>
<dbReference type="InterPro" id="IPR013848">
    <property type="entry name" value="Methylthiotransferase_N"/>
</dbReference>
<reference evidence="11 12" key="1">
    <citation type="submission" date="2013-11" db="EMBL/GenBank/DDBJ databases">
        <title>Metagenomic analysis of a methanogenic consortium involved in long chain n-alkane degradation.</title>
        <authorList>
            <person name="Davidova I.A."/>
            <person name="Callaghan A.V."/>
            <person name="Wawrik B."/>
            <person name="Pruitt S."/>
            <person name="Marks C."/>
            <person name="Duncan K.E."/>
            <person name="Suflita J.M."/>
        </authorList>
    </citation>
    <scope>NUCLEOTIDE SEQUENCE [LARGE SCALE GENOMIC DNA]</scope>
    <source>
        <strain evidence="11 12">SPR</strain>
    </source>
</reference>
<dbReference type="PROSITE" id="PS01278">
    <property type="entry name" value="MTTASE_RADICAL"/>
    <property type="match status" value="1"/>
</dbReference>
<evidence type="ECO:0000256" key="2">
    <source>
        <dbReference type="ARBA" id="ARBA00022485"/>
    </source>
</evidence>
<keyword evidence="12" id="KW-1185">Reference proteome</keyword>
<gene>
    <name evidence="11" type="ORF">X474_07530</name>
</gene>
<sequence length="452" mass="51748">MTQKIPSKRRLFRLITLGCSKNQVDSDKLCTLLKENGYSAAKGSQKPDVIFLNTCSFTHEAREATYKRVENLARQSEKLNCYFVLLGCLPNYLDHNQIKMSLPVHALVTTDCYLLLPEILEKMFTNRPFKSNPAPESFARFLKLSPTASSINQSAFLKLSEGCSNKCTFCSIPLIRGPLYSRSAEEIVKEAKMLTESGVLELNLIGQEITAYGQDQPNLPDLAGLLRLLLKNTQAKWIRLNYCHPTNFTEELIDLTASEPRICPYLDLPLQHISQQMLKAMARGYSSDQVFRLLDKLFRKIPRLQIVSSFIVGFPGETQKHFNELLEFIDQGWFRYINVFPFSRETGTRAELYPNNNSSREIKERQRILTQAQRQVFTKQALKWKSESISVILEGPNRDFRFKDSYPLMGRSLWDAPEDARVFLRTNSESFPKGIIKAKIEGRDGYDLLAVS</sequence>
<accession>A0A0D2HW58</accession>
<organism evidence="11 12">
    <name type="scientific">Dethiosulfatarculus sandiegensis</name>
    <dbReference type="NCBI Taxonomy" id="1429043"/>
    <lineage>
        <taxon>Bacteria</taxon>
        <taxon>Pseudomonadati</taxon>
        <taxon>Thermodesulfobacteriota</taxon>
        <taxon>Desulfarculia</taxon>
        <taxon>Desulfarculales</taxon>
        <taxon>Desulfarculaceae</taxon>
        <taxon>Dethiosulfatarculus</taxon>
    </lineage>
</organism>
<feature type="domain" description="MTTase N-terminal" evidence="9">
    <location>
        <begin position="10"/>
        <end position="125"/>
    </location>
</feature>
<evidence type="ECO:0000313" key="12">
    <source>
        <dbReference type="Proteomes" id="UP000032233"/>
    </source>
</evidence>
<dbReference type="SFLD" id="SFLDS00029">
    <property type="entry name" value="Radical_SAM"/>
    <property type="match status" value="1"/>
</dbReference>
<keyword evidence="8" id="KW-0411">Iron-sulfur</keyword>
<evidence type="ECO:0000256" key="3">
    <source>
        <dbReference type="ARBA" id="ARBA00022490"/>
    </source>
</evidence>
<dbReference type="SUPFAM" id="SSF102114">
    <property type="entry name" value="Radical SAM enzymes"/>
    <property type="match status" value="1"/>
</dbReference>
<evidence type="ECO:0000256" key="6">
    <source>
        <dbReference type="ARBA" id="ARBA00022723"/>
    </source>
</evidence>
<dbReference type="PROSITE" id="PS51449">
    <property type="entry name" value="MTTASE_N"/>
    <property type="match status" value="1"/>
</dbReference>
<dbReference type="SFLD" id="SFLDG01082">
    <property type="entry name" value="B12-binding_domain_containing"/>
    <property type="match status" value="1"/>
</dbReference>
<evidence type="ECO:0000256" key="1">
    <source>
        <dbReference type="ARBA" id="ARBA00001966"/>
    </source>
</evidence>
<dbReference type="AlphaFoldDB" id="A0A0D2HW58"/>
<dbReference type="InterPro" id="IPR006638">
    <property type="entry name" value="Elp3/MiaA/NifB-like_rSAM"/>
</dbReference>
<dbReference type="OrthoDB" id="9805215at2"/>
<dbReference type="PANTHER" id="PTHR43837:SF1">
    <property type="entry name" value="RIBOSOMAL PROTEIN US12 METHYLTHIOTRANSFERASE RIMO"/>
    <property type="match status" value="1"/>
</dbReference>
<name>A0A0D2HW58_9BACT</name>
<evidence type="ECO:0000313" key="11">
    <source>
        <dbReference type="EMBL" id="KIX14608.1"/>
    </source>
</evidence>
<dbReference type="PANTHER" id="PTHR43837">
    <property type="entry name" value="RIBOSOMAL PROTEIN S12 METHYLTHIOTRANSFERASE RIMO"/>
    <property type="match status" value="1"/>
</dbReference>
<dbReference type="InterPro" id="IPR038135">
    <property type="entry name" value="Methylthiotransferase_N_sf"/>
</dbReference>
<dbReference type="InterPro" id="IPR058240">
    <property type="entry name" value="rSAM_sf"/>
</dbReference>
<dbReference type="InterPro" id="IPR005840">
    <property type="entry name" value="Ribosomal_uS12_MeSTrfase_RimO"/>
</dbReference>
<dbReference type="InterPro" id="IPR020612">
    <property type="entry name" value="Methylthiotransferase_CS"/>
</dbReference>
<dbReference type="Gene3D" id="3.40.50.12160">
    <property type="entry name" value="Methylthiotransferase, N-terminal domain"/>
    <property type="match status" value="1"/>
</dbReference>
<dbReference type="GO" id="GO:0046872">
    <property type="term" value="F:metal ion binding"/>
    <property type="evidence" value="ECO:0007669"/>
    <property type="project" value="UniProtKB-KW"/>
</dbReference>
<evidence type="ECO:0000256" key="7">
    <source>
        <dbReference type="ARBA" id="ARBA00023004"/>
    </source>
</evidence>
<keyword evidence="2" id="KW-0004">4Fe-4S</keyword>
<proteinExistence type="predicted"/>
<dbReference type="Pfam" id="PF00919">
    <property type="entry name" value="UPF0004"/>
    <property type="match status" value="1"/>
</dbReference>
<dbReference type="FunFam" id="3.80.30.20:FF:000001">
    <property type="entry name" value="tRNA-2-methylthio-N(6)-dimethylallyladenosine synthase 2"/>
    <property type="match status" value="1"/>
</dbReference>
<dbReference type="SMART" id="SM00729">
    <property type="entry name" value="Elp3"/>
    <property type="match status" value="1"/>
</dbReference>
<dbReference type="InterPro" id="IPR005839">
    <property type="entry name" value="Methylthiotransferase"/>
</dbReference>
<dbReference type="InParanoid" id="A0A0D2HW58"/>
<dbReference type="CDD" id="cd01335">
    <property type="entry name" value="Radical_SAM"/>
    <property type="match status" value="1"/>
</dbReference>
<evidence type="ECO:0000256" key="8">
    <source>
        <dbReference type="ARBA" id="ARBA00023014"/>
    </source>
</evidence>
<keyword evidence="3" id="KW-0963">Cytoplasm</keyword>
<keyword evidence="7" id="KW-0408">Iron</keyword>
<keyword evidence="4" id="KW-0808">Transferase</keyword>
<dbReference type="EMBL" id="AZAC01000010">
    <property type="protein sequence ID" value="KIX14608.1"/>
    <property type="molecule type" value="Genomic_DNA"/>
</dbReference>
<dbReference type="SFLD" id="SFLDG01061">
    <property type="entry name" value="methylthiotransferase"/>
    <property type="match status" value="1"/>
</dbReference>
<evidence type="ECO:0000259" key="9">
    <source>
        <dbReference type="PROSITE" id="PS51449"/>
    </source>
</evidence>